<keyword evidence="3" id="KW-1185">Reference proteome</keyword>
<reference evidence="2 3" key="1">
    <citation type="submission" date="2024-01" db="EMBL/GenBank/DDBJ databases">
        <title>A draft genome for the cacao thread blight pathogen Marasmiellus scandens.</title>
        <authorList>
            <person name="Baruah I.K."/>
            <person name="Leung J."/>
            <person name="Bukari Y."/>
            <person name="Amoako-Attah I."/>
            <person name="Meinhardt L.W."/>
            <person name="Bailey B.A."/>
            <person name="Cohen S.P."/>
        </authorList>
    </citation>
    <scope>NUCLEOTIDE SEQUENCE [LARGE SCALE GENOMIC DNA]</scope>
    <source>
        <strain evidence="2 3">GH-19</strain>
    </source>
</reference>
<evidence type="ECO:0000256" key="1">
    <source>
        <dbReference type="SAM" id="MobiDB-lite"/>
    </source>
</evidence>
<dbReference type="EMBL" id="JBANRG010000074">
    <property type="protein sequence ID" value="KAK7439167.1"/>
    <property type="molecule type" value="Genomic_DNA"/>
</dbReference>
<proteinExistence type="predicted"/>
<name>A0ABR1IVG2_9AGAR</name>
<dbReference type="Proteomes" id="UP001498398">
    <property type="component" value="Unassembled WGS sequence"/>
</dbReference>
<protein>
    <submittedName>
        <fullName evidence="2">Uncharacterized protein</fullName>
    </submittedName>
</protein>
<organism evidence="2 3">
    <name type="scientific">Marasmiellus scandens</name>
    <dbReference type="NCBI Taxonomy" id="2682957"/>
    <lineage>
        <taxon>Eukaryota</taxon>
        <taxon>Fungi</taxon>
        <taxon>Dikarya</taxon>
        <taxon>Basidiomycota</taxon>
        <taxon>Agaricomycotina</taxon>
        <taxon>Agaricomycetes</taxon>
        <taxon>Agaricomycetidae</taxon>
        <taxon>Agaricales</taxon>
        <taxon>Marasmiineae</taxon>
        <taxon>Omphalotaceae</taxon>
        <taxon>Marasmiellus</taxon>
    </lineage>
</organism>
<feature type="region of interest" description="Disordered" evidence="1">
    <location>
        <begin position="45"/>
        <end position="121"/>
    </location>
</feature>
<evidence type="ECO:0000313" key="3">
    <source>
        <dbReference type="Proteomes" id="UP001498398"/>
    </source>
</evidence>
<accession>A0ABR1IVG2</accession>
<gene>
    <name evidence="2" type="ORF">VKT23_017657</name>
</gene>
<feature type="compositionally biased region" description="Basic and acidic residues" evidence="1">
    <location>
        <begin position="74"/>
        <end position="121"/>
    </location>
</feature>
<comment type="caution">
    <text evidence="2">The sequence shown here is derived from an EMBL/GenBank/DDBJ whole genome shotgun (WGS) entry which is preliminary data.</text>
</comment>
<evidence type="ECO:0000313" key="2">
    <source>
        <dbReference type="EMBL" id="KAK7439167.1"/>
    </source>
</evidence>
<sequence length="121" mass="13371">MIIEREEVLLTQLKKKADEGFTRAEEEWERSVVAWEKCQKKANTALSVPGGGAAGSGAESASNAPTRNPSPLDDPEHEHDHDDKDVIMQDVSKEVSKDGKSKDKDGKDGKEKVEQRGPSRW</sequence>